<evidence type="ECO:0000256" key="1">
    <source>
        <dbReference type="ARBA" id="ARBA00010466"/>
    </source>
</evidence>
<protein>
    <submittedName>
        <fullName evidence="6">Deoxyribonucleoside regulator DeoR (Transcriptional repressor)</fullName>
    </submittedName>
</protein>
<reference evidence="6 7" key="1">
    <citation type="submission" date="2015-04" db="EMBL/GenBank/DDBJ databases">
        <title>Draft genome sequence of bacteremic isolate Catabacter hongkongensis type strain HKU16T.</title>
        <authorList>
            <person name="Lau S.K."/>
            <person name="Teng J.L."/>
            <person name="Huang Y."/>
            <person name="Curreem S.O."/>
            <person name="Tsui S.K."/>
            <person name="Woo P.C."/>
        </authorList>
    </citation>
    <scope>NUCLEOTIDE SEQUENCE [LARGE SCALE GENOMIC DNA]</scope>
    <source>
        <strain evidence="6 7">HKU16</strain>
    </source>
</reference>
<feature type="domain" description="HTH cro/C1-type" evidence="5">
    <location>
        <begin position="44"/>
        <end position="66"/>
    </location>
</feature>
<keyword evidence="4" id="KW-0804">Transcription</keyword>
<evidence type="ECO:0000313" key="7">
    <source>
        <dbReference type="Proteomes" id="UP000034076"/>
    </source>
</evidence>
<dbReference type="Gene3D" id="1.10.10.10">
    <property type="entry name" value="Winged helix-like DNA-binding domain superfamily/Winged helix DNA-binding domain"/>
    <property type="match status" value="1"/>
</dbReference>
<sequence>MPELLTEMTIFGILKVRISFEIGGTKMNDKEFQLMMSAAKQYYQLGISQDEIAKKAFVSKSTISRLIKRAVELGYVEFKIYDAGETVSLLQQEMFDEFGVSCIVLPSYVDEYLVQLNDVCAYAAAELANFIDEDEVVGVTWGLTTEYLAKNLKITGKEKRNVKICMLAGFVTGTIASMKSTHIIEKFAEVFSAEGFVMPAPLLVDNEQIAKVLYSDSNIRYVMDLCRSAQTVILSIGSDNLKDTVLTDQETYNLSVYNRIGLTGGVGDIGGRNFDIHGNEIRSNITNRIIGLPLAEMKTKKNRIGIAVGRHKSLGVLGALRGGLLNRLYTDETTAREVLKEARKLKKQ</sequence>
<evidence type="ECO:0000313" key="6">
    <source>
        <dbReference type="EMBL" id="KKI49932.1"/>
    </source>
</evidence>
<keyword evidence="7" id="KW-1185">Reference proteome</keyword>
<evidence type="ECO:0000256" key="3">
    <source>
        <dbReference type="ARBA" id="ARBA00023125"/>
    </source>
</evidence>
<dbReference type="Gene3D" id="3.40.50.1360">
    <property type="match status" value="1"/>
</dbReference>
<dbReference type="InterPro" id="IPR001387">
    <property type="entry name" value="Cro/C1-type_HTH"/>
</dbReference>
<dbReference type="Proteomes" id="UP000034076">
    <property type="component" value="Unassembled WGS sequence"/>
</dbReference>
<proteinExistence type="inferred from homology"/>
<dbReference type="SUPFAM" id="SSF46785">
    <property type="entry name" value="Winged helix' DNA-binding domain"/>
    <property type="match status" value="1"/>
</dbReference>
<evidence type="ECO:0000256" key="4">
    <source>
        <dbReference type="ARBA" id="ARBA00023163"/>
    </source>
</evidence>
<dbReference type="GO" id="GO:0003700">
    <property type="term" value="F:DNA-binding transcription factor activity"/>
    <property type="evidence" value="ECO:0007669"/>
    <property type="project" value="InterPro"/>
</dbReference>
<keyword evidence="2" id="KW-0805">Transcription regulation</keyword>
<dbReference type="STRING" id="270498.CHK_2548"/>
<dbReference type="PANTHER" id="PTHR34294">
    <property type="entry name" value="TRANSCRIPTIONAL REGULATOR-RELATED"/>
    <property type="match status" value="1"/>
</dbReference>
<dbReference type="PANTHER" id="PTHR34294:SF1">
    <property type="entry name" value="TRANSCRIPTIONAL REGULATOR LSRR"/>
    <property type="match status" value="1"/>
</dbReference>
<dbReference type="InterPro" id="IPR000835">
    <property type="entry name" value="HTH_MarR-typ"/>
</dbReference>
<dbReference type="Pfam" id="PF12802">
    <property type="entry name" value="MarR_2"/>
    <property type="match status" value="1"/>
</dbReference>
<dbReference type="CDD" id="cd00093">
    <property type="entry name" value="HTH_XRE"/>
    <property type="match status" value="1"/>
</dbReference>
<gene>
    <name evidence="6" type="ORF">CHK_2548</name>
</gene>
<dbReference type="EMBL" id="LAYJ01000115">
    <property type="protein sequence ID" value="KKI49932.1"/>
    <property type="molecule type" value="Genomic_DNA"/>
</dbReference>
<dbReference type="InterPro" id="IPR036390">
    <property type="entry name" value="WH_DNA-bd_sf"/>
</dbReference>
<organism evidence="6 7">
    <name type="scientific">Christensenella hongkongensis</name>
    <dbReference type="NCBI Taxonomy" id="270498"/>
    <lineage>
        <taxon>Bacteria</taxon>
        <taxon>Bacillati</taxon>
        <taxon>Bacillota</taxon>
        <taxon>Clostridia</taxon>
        <taxon>Christensenellales</taxon>
        <taxon>Christensenellaceae</taxon>
        <taxon>Christensenella</taxon>
    </lineage>
</organism>
<evidence type="ECO:0000259" key="5">
    <source>
        <dbReference type="PROSITE" id="PS50943"/>
    </source>
</evidence>
<comment type="similarity">
    <text evidence="1">Belongs to the SorC transcriptional regulatory family.</text>
</comment>
<keyword evidence="3" id="KW-0238">DNA-binding</keyword>
<comment type="caution">
    <text evidence="6">The sequence shown here is derived from an EMBL/GenBank/DDBJ whole genome shotgun (WGS) entry which is preliminary data.</text>
</comment>
<dbReference type="InterPro" id="IPR036388">
    <property type="entry name" value="WH-like_DNA-bd_sf"/>
</dbReference>
<dbReference type="InterPro" id="IPR007324">
    <property type="entry name" value="Sugar-bd_dom_put"/>
</dbReference>
<dbReference type="SUPFAM" id="SSF100950">
    <property type="entry name" value="NagB/RpiA/CoA transferase-like"/>
    <property type="match status" value="1"/>
</dbReference>
<dbReference type="InterPro" id="IPR037171">
    <property type="entry name" value="NagB/RpiA_transferase-like"/>
</dbReference>
<dbReference type="GO" id="GO:0030246">
    <property type="term" value="F:carbohydrate binding"/>
    <property type="evidence" value="ECO:0007669"/>
    <property type="project" value="InterPro"/>
</dbReference>
<dbReference type="PROSITE" id="PS50943">
    <property type="entry name" value="HTH_CROC1"/>
    <property type="match status" value="1"/>
</dbReference>
<dbReference type="InterPro" id="IPR051054">
    <property type="entry name" value="SorC_transcr_regulators"/>
</dbReference>
<name>A0A0M2NHM1_9FIRM</name>
<evidence type="ECO:0000256" key="2">
    <source>
        <dbReference type="ARBA" id="ARBA00023015"/>
    </source>
</evidence>
<dbReference type="Pfam" id="PF04198">
    <property type="entry name" value="Sugar-bind"/>
    <property type="match status" value="1"/>
</dbReference>
<accession>A0A0M2NHM1</accession>
<dbReference type="GO" id="GO:0003677">
    <property type="term" value="F:DNA binding"/>
    <property type="evidence" value="ECO:0007669"/>
    <property type="project" value="UniProtKB-KW"/>
</dbReference>
<dbReference type="AlphaFoldDB" id="A0A0M2NHM1"/>